<proteinExistence type="predicted"/>
<dbReference type="InterPro" id="IPR010730">
    <property type="entry name" value="HET"/>
</dbReference>
<dbReference type="AlphaFoldDB" id="A0A8H4LE78"/>
<name>A0A8H4LE78_9HYPO</name>
<feature type="domain" description="Heterokaryon incompatibility" evidence="1">
    <location>
        <begin position="196"/>
        <end position="333"/>
    </location>
</feature>
<dbReference type="PANTHER" id="PTHR33112">
    <property type="entry name" value="DOMAIN PROTEIN, PUTATIVE-RELATED"/>
    <property type="match status" value="1"/>
</dbReference>
<dbReference type="PANTHER" id="PTHR33112:SF1">
    <property type="entry name" value="HETEROKARYON INCOMPATIBILITY DOMAIN-CONTAINING PROTEIN"/>
    <property type="match status" value="1"/>
</dbReference>
<sequence>MDPASTYDYVCEPCRGLDFTKTLDALKSDSLPEWGGVLLDENMARFAPPLETNCSFCKLISGIVQQNCKSLPNTKRLELRAFSFLPEGARHVTPGAKDCLTIFPKLINWDFPDQRAVGKLGHAVCFLRESKARLLKPQVIPQSFDHTRARLWINNCKEDHGNRCNRPSTDSSGVPGMKLIDCQTFEVIPASAFMQWIALSYVWGPEKKTYAPQASQKLPSELSTTVRDAIEVTKLLGYQYLWIDKFCIDQSDAAERTDQIQKMGLIYSKAEVVIVAAAGADEHYGLPGVGSTKRLKQVLFNIDDVTIMSTGPSPAIYVEKRSRWWKRGWTFQEGVLATRLLVFTEHQAFFECNGATWMEGLGGLELILNRQTINWSSQWKLGTSFMSDYRGLPERPWNENNKQPVATHLRIASRMQDFFRTVQQYTTRDLSFETDSLNAAIGIMRFLSKKEPRILNFVGLPYYAPADSDEFIEPCLFASLSWYHRFDSAPRRRADFPSWTWAGWAGAIRWMCSVPLMSLKDLHPKLRQVLFETDDGSTATALDFLRPRQLPVPPPVAIRFEARLIPASLFSVEGGLENWNRVTVDGNNVSMQGERPPTETPAELLQRLENGTCGCLLLGDFVGSVTGLPQIRYLLVVEWHGRQTATRFGALVVQTEDKHDGIFHADDLPWTRALWRYDQKGDPAPINLIQENKPLLNQWFLSSIFSDAEFYSVFAPESRAWHESHVR</sequence>
<evidence type="ECO:0000259" key="1">
    <source>
        <dbReference type="Pfam" id="PF06985"/>
    </source>
</evidence>
<reference evidence="2 3" key="1">
    <citation type="submission" date="2020-01" db="EMBL/GenBank/DDBJ databases">
        <title>Identification and distribution of gene clusters putatively required for synthesis of sphingolipid metabolism inhibitors in phylogenetically diverse species of the filamentous fungus Fusarium.</title>
        <authorList>
            <person name="Kim H.-S."/>
            <person name="Busman M."/>
            <person name="Brown D.W."/>
            <person name="Divon H."/>
            <person name="Uhlig S."/>
            <person name="Proctor R.H."/>
        </authorList>
    </citation>
    <scope>NUCLEOTIDE SEQUENCE [LARGE SCALE GENOMIC DNA]</scope>
    <source>
        <strain evidence="2 3">NRRL 20459</strain>
    </source>
</reference>
<evidence type="ECO:0000313" key="2">
    <source>
        <dbReference type="EMBL" id="KAF4465879.1"/>
    </source>
</evidence>
<dbReference type="Proteomes" id="UP000554235">
    <property type="component" value="Unassembled WGS sequence"/>
</dbReference>
<keyword evidence="3" id="KW-1185">Reference proteome</keyword>
<organism evidence="2 3">
    <name type="scientific">Fusarium albosuccineum</name>
    <dbReference type="NCBI Taxonomy" id="1237068"/>
    <lineage>
        <taxon>Eukaryota</taxon>
        <taxon>Fungi</taxon>
        <taxon>Dikarya</taxon>
        <taxon>Ascomycota</taxon>
        <taxon>Pezizomycotina</taxon>
        <taxon>Sordariomycetes</taxon>
        <taxon>Hypocreomycetidae</taxon>
        <taxon>Hypocreales</taxon>
        <taxon>Nectriaceae</taxon>
        <taxon>Fusarium</taxon>
        <taxon>Fusarium decemcellulare species complex</taxon>
    </lineage>
</organism>
<dbReference type="OrthoDB" id="5428863at2759"/>
<protein>
    <submittedName>
        <fullName evidence="2">Tol</fullName>
    </submittedName>
</protein>
<comment type="caution">
    <text evidence="2">The sequence shown here is derived from an EMBL/GenBank/DDBJ whole genome shotgun (WGS) entry which is preliminary data.</text>
</comment>
<dbReference type="EMBL" id="JAADYS010000961">
    <property type="protein sequence ID" value="KAF4465879.1"/>
    <property type="molecule type" value="Genomic_DNA"/>
</dbReference>
<gene>
    <name evidence="2" type="ORF">FALBO_7272</name>
</gene>
<accession>A0A8H4LE78</accession>
<dbReference type="Pfam" id="PF06985">
    <property type="entry name" value="HET"/>
    <property type="match status" value="1"/>
</dbReference>
<evidence type="ECO:0000313" key="3">
    <source>
        <dbReference type="Proteomes" id="UP000554235"/>
    </source>
</evidence>